<evidence type="ECO:0000313" key="2">
    <source>
        <dbReference type="Proteomes" id="UP000257597"/>
    </source>
</evidence>
<reference evidence="2" key="1">
    <citation type="submission" date="2018-07" db="EMBL/GenBank/DDBJ databases">
        <authorList>
            <person name="Quirk P.G."/>
            <person name="Krulwich T.A."/>
        </authorList>
    </citation>
    <scope>NUCLEOTIDE SEQUENCE [LARGE SCALE GENOMIC DNA]</scope>
</reference>
<dbReference type="KEGG" id="vg:54998106"/>
<protein>
    <submittedName>
        <fullName evidence="1">Uncharacterized protein</fullName>
    </submittedName>
</protein>
<proteinExistence type="predicted"/>
<accession>A0A345MIX2</accession>
<organism evidence="1 2">
    <name type="scientific">Gordonia phage Daredevil</name>
    <dbReference type="NCBI Taxonomy" id="2283286"/>
    <lineage>
        <taxon>Viruses</taxon>
        <taxon>Duplodnaviria</taxon>
        <taxon>Heunggongvirae</taxon>
        <taxon>Uroviricota</taxon>
        <taxon>Caudoviricetes</taxon>
        <taxon>Daredevilvirus</taxon>
        <taxon>Daredevilvirus daredevil</taxon>
    </lineage>
</organism>
<name>A0A345MIX2_9CAUD</name>
<dbReference type="Proteomes" id="UP000257597">
    <property type="component" value="Segment"/>
</dbReference>
<sequence length="66" mass="7666">MPGLTERRLGNRFYRDWTNSMADLFEDWVRELEAADIPPADWVPIVADSVFPVVADEFAEWLGDCY</sequence>
<dbReference type="GeneID" id="54998106"/>
<dbReference type="RefSeq" id="YP_009807230.1">
    <property type="nucleotide sequence ID" value="NC_048021.1"/>
</dbReference>
<evidence type="ECO:0000313" key="1">
    <source>
        <dbReference type="EMBL" id="AXH70503.1"/>
    </source>
</evidence>
<gene>
    <name evidence="1" type="primary">116</name>
    <name evidence="1" type="ORF">SEA_DAREDEVIL_116</name>
</gene>
<dbReference type="EMBL" id="MH590603">
    <property type="protein sequence ID" value="AXH70503.1"/>
    <property type="molecule type" value="Genomic_DNA"/>
</dbReference>
<keyword evidence="2" id="KW-1185">Reference proteome</keyword>